<dbReference type="NCBIfam" id="NF005063">
    <property type="entry name" value="PRK06476.1"/>
    <property type="match status" value="1"/>
</dbReference>
<comment type="caution">
    <text evidence="4">The sequence shown here is derived from an EMBL/GenBank/DDBJ whole genome shotgun (WGS) entry which is preliminary data.</text>
</comment>
<dbReference type="STRING" id="36856.ATB98_12415"/>
<accession>A0A178YRI6</accession>
<dbReference type="PANTHER" id="PTHR11645:SF13">
    <property type="entry name" value="PYRROLINE-5-CARBOXYLATE REDUCTASE CATALYTIC N-TERMINAL DOMAIN-CONTAINING PROTEIN"/>
    <property type="match status" value="1"/>
</dbReference>
<feature type="binding site" evidence="2">
    <location>
        <position position="57"/>
    </location>
    <ligand>
        <name>NADPH</name>
        <dbReference type="ChEBI" id="CHEBI:57783"/>
    </ligand>
</feature>
<dbReference type="PIRSF" id="PIRSF000193">
    <property type="entry name" value="Pyrrol-5-carb_rd"/>
    <property type="match status" value="1"/>
</dbReference>
<evidence type="ECO:0000313" key="4">
    <source>
        <dbReference type="EMBL" id="OAP50220.1"/>
    </source>
</evidence>
<dbReference type="AlphaFoldDB" id="A0A178YRI6"/>
<keyword evidence="4" id="KW-0560">Oxidoreductase</keyword>
<gene>
    <name evidence="4" type="ORF">ATB98_12415</name>
</gene>
<dbReference type="EMBL" id="LNQB01000042">
    <property type="protein sequence ID" value="OAP50220.1"/>
    <property type="molecule type" value="Genomic_DNA"/>
</dbReference>
<dbReference type="GO" id="GO:0004735">
    <property type="term" value="F:pyrroline-5-carboxylate reductase activity"/>
    <property type="evidence" value="ECO:0007669"/>
    <property type="project" value="UniProtKB-EC"/>
</dbReference>
<name>A0A178YRI6_SINSA</name>
<evidence type="ECO:0000259" key="3">
    <source>
        <dbReference type="Pfam" id="PF03807"/>
    </source>
</evidence>
<dbReference type="InterPro" id="IPR036291">
    <property type="entry name" value="NAD(P)-bd_dom_sf"/>
</dbReference>
<dbReference type="PANTHER" id="PTHR11645">
    <property type="entry name" value="PYRROLINE-5-CARBOXYLATE REDUCTASE"/>
    <property type="match status" value="1"/>
</dbReference>
<evidence type="ECO:0000313" key="5">
    <source>
        <dbReference type="Proteomes" id="UP000078507"/>
    </source>
</evidence>
<feature type="domain" description="Pyrroline-5-carboxylate reductase catalytic N-terminal" evidence="3">
    <location>
        <begin position="4"/>
        <end position="96"/>
    </location>
</feature>
<proteinExistence type="inferred from homology"/>
<dbReference type="EC" id="1.5.1.2" evidence="4"/>
<dbReference type="InterPro" id="IPR000304">
    <property type="entry name" value="Pyrroline-COOH_reductase"/>
</dbReference>
<protein>
    <submittedName>
        <fullName evidence="4">Pyrroline-5-carboxylate reductase</fullName>
        <ecNumber evidence="4">1.5.1.2</ecNumber>
    </submittedName>
</protein>
<feature type="binding site" evidence="2">
    <location>
        <begin position="70"/>
        <end position="73"/>
    </location>
    <ligand>
        <name>NADP(+)</name>
        <dbReference type="ChEBI" id="CHEBI:58349"/>
    </ligand>
</feature>
<keyword evidence="2" id="KW-0521">NADP</keyword>
<reference evidence="4 5" key="1">
    <citation type="submission" date="2015-11" db="EMBL/GenBank/DDBJ databases">
        <title>Ensifer anhuiense sp. nov., an effective nitrogen fixation bacterium with Glycine soja.</title>
        <authorList>
            <person name="Yan H."/>
            <person name="Chen W."/>
        </authorList>
    </citation>
    <scope>NUCLEOTIDE SEQUENCE [LARGE SCALE GENOMIC DNA]</scope>
    <source>
        <strain evidence="4 5">LMG 7837</strain>
    </source>
</reference>
<organism evidence="4 5">
    <name type="scientific">Sinorhizobium saheli</name>
    <dbReference type="NCBI Taxonomy" id="36856"/>
    <lineage>
        <taxon>Bacteria</taxon>
        <taxon>Pseudomonadati</taxon>
        <taxon>Pseudomonadota</taxon>
        <taxon>Alphaproteobacteria</taxon>
        <taxon>Hyphomicrobiales</taxon>
        <taxon>Rhizobiaceae</taxon>
        <taxon>Sinorhizobium/Ensifer group</taxon>
        <taxon>Sinorhizobium</taxon>
    </lineage>
</organism>
<dbReference type="GO" id="GO:0055129">
    <property type="term" value="P:L-proline biosynthetic process"/>
    <property type="evidence" value="ECO:0007669"/>
    <property type="project" value="TreeGrafter"/>
</dbReference>
<evidence type="ECO:0000256" key="1">
    <source>
        <dbReference type="ARBA" id="ARBA00005525"/>
    </source>
</evidence>
<dbReference type="OrthoDB" id="9805754at2"/>
<evidence type="ECO:0000256" key="2">
    <source>
        <dbReference type="PIRSR" id="PIRSR000193-1"/>
    </source>
</evidence>
<sequence length="257" mass="28053">MTERIGFLGTGTISRAIIDGLLAEPAYANPIIVSPRNAEIAADLAAQYPQVTIAEHNQAVVDGADIVFLAVRPQIAADVIPAMRFRDGQLVISLIAATDHTILGQWIKADVEVIRAIPLPFVEDREGVTAIFPRNARVAELFNRIGTAIECETRTEYDLLAAASATMSLYFGQMGRIVDWLQSKGLPEPSGRAYLAAHFQSLSKVAARQPDTSLHVLSQEYATKGGLNEQVWTDFDQNSGTRVLIDALDRVLLRITK</sequence>
<keyword evidence="5" id="KW-1185">Reference proteome</keyword>
<dbReference type="Proteomes" id="UP000078507">
    <property type="component" value="Unassembled WGS sequence"/>
</dbReference>
<dbReference type="RefSeq" id="WP_066868270.1">
    <property type="nucleotide sequence ID" value="NZ_LNQB01000042.1"/>
</dbReference>
<comment type="similarity">
    <text evidence="1">Belongs to the pyrroline-5-carboxylate reductase family.</text>
</comment>
<dbReference type="SUPFAM" id="SSF51735">
    <property type="entry name" value="NAD(P)-binding Rossmann-fold domains"/>
    <property type="match status" value="1"/>
</dbReference>
<dbReference type="Gene3D" id="3.40.50.720">
    <property type="entry name" value="NAD(P)-binding Rossmann-like Domain"/>
    <property type="match status" value="1"/>
</dbReference>
<dbReference type="InterPro" id="IPR028939">
    <property type="entry name" value="P5C_Rdtase_cat_N"/>
</dbReference>
<dbReference type="Pfam" id="PF03807">
    <property type="entry name" value="F420_oxidored"/>
    <property type="match status" value="1"/>
</dbReference>